<dbReference type="Gene3D" id="3.30.70.270">
    <property type="match status" value="1"/>
</dbReference>
<dbReference type="InterPro" id="IPR043128">
    <property type="entry name" value="Rev_trsase/Diguanyl_cyclase"/>
</dbReference>
<evidence type="ECO:0000313" key="2">
    <source>
        <dbReference type="Proteomes" id="UP000663760"/>
    </source>
</evidence>
<dbReference type="EMBL" id="LR746278">
    <property type="protein sequence ID" value="CAA7409139.1"/>
    <property type="molecule type" value="Genomic_DNA"/>
</dbReference>
<dbReference type="CDD" id="cd00303">
    <property type="entry name" value="retropepsin_like"/>
    <property type="match status" value="1"/>
</dbReference>
<dbReference type="Gene3D" id="3.10.10.10">
    <property type="entry name" value="HIV Type 1 Reverse Transcriptase, subunit A, domain 1"/>
    <property type="match status" value="1"/>
</dbReference>
<dbReference type="SUPFAM" id="SSF56672">
    <property type="entry name" value="DNA/RNA polymerases"/>
    <property type="match status" value="1"/>
</dbReference>
<dbReference type="PANTHER" id="PTHR33067:SF32">
    <property type="entry name" value="ASPARTIC PEPTIDASE DDI1-TYPE DOMAIN-CONTAINING PROTEIN"/>
    <property type="match status" value="1"/>
</dbReference>
<dbReference type="PANTHER" id="PTHR33067">
    <property type="entry name" value="RNA-DIRECTED DNA POLYMERASE-RELATED"/>
    <property type="match status" value="1"/>
</dbReference>
<dbReference type="InterPro" id="IPR021109">
    <property type="entry name" value="Peptidase_aspartic_dom_sf"/>
</dbReference>
<name>A0A7I8LGH9_SPIIN</name>
<sequence>MLGRRSLNHDLISLESAPTFKTSKSSKPTRIDNLSENLDQVNEVPKSLNEYFNPSSGIELFENLICMYDINPGVFQILPNLNENTYDHLQEFLKICHTDKDLKNEINEINKKLEKLLSSQGELKPIGTILSLGDRSIRYPKGLIEDFIINIEGCYFLVDFLVLDMMPPENSKESAIILGRPFLPTASANINCATRIVDIYGGGHHILLNVFKAARFAKEEDEGEEYDLEDHFIYPISDKKTIFTCSFGTFAFTKMPFGLCNALITFQRCMMSLFSDMLSDF</sequence>
<proteinExistence type="predicted"/>
<accession>A0A7I8LGH9</accession>
<evidence type="ECO:0000313" key="1">
    <source>
        <dbReference type="EMBL" id="CAA7409139.1"/>
    </source>
</evidence>
<dbReference type="AlphaFoldDB" id="A0A7I8LGH9"/>
<gene>
    <name evidence="1" type="ORF">SI8410_15019817</name>
</gene>
<organism evidence="1 2">
    <name type="scientific">Spirodela intermedia</name>
    <name type="common">Intermediate duckweed</name>
    <dbReference type="NCBI Taxonomy" id="51605"/>
    <lineage>
        <taxon>Eukaryota</taxon>
        <taxon>Viridiplantae</taxon>
        <taxon>Streptophyta</taxon>
        <taxon>Embryophyta</taxon>
        <taxon>Tracheophyta</taxon>
        <taxon>Spermatophyta</taxon>
        <taxon>Magnoliopsida</taxon>
        <taxon>Liliopsida</taxon>
        <taxon>Araceae</taxon>
        <taxon>Lemnoideae</taxon>
        <taxon>Spirodela</taxon>
    </lineage>
</organism>
<dbReference type="InterPro" id="IPR043502">
    <property type="entry name" value="DNA/RNA_pol_sf"/>
</dbReference>
<keyword evidence="2" id="KW-1185">Reference proteome</keyword>
<dbReference type="Gene3D" id="2.40.70.10">
    <property type="entry name" value="Acid Proteases"/>
    <property type="match status" value="1"/>
</dbReference>
<dbReference type="Proteomes" id="UP000663760">
    <property type="component" value="Chromosome 15"/>
</dbReference>
<dbReference type="OrthoDB" id="674712at2759"/>
<protein>
    <submittedName>
        <fullName evidence="1">Uncharacterized protein</fullName>
    </submittedName>
</protein>
<reference evidence="1" key="1">
    <citation type="submission" date="2020-02" db="EMBL/GenBank/DDBJ databases">
        <authorList>
            <person name="Scholz U."/>
            <person name="Mascher M."/>
            <person name="Fiebig A."/>
        </authorList>
    </citation>
    <scope>NUCLEOTIDE SEQUENCE</scope>
</reference>